<reference evidence="10 11" key="1">
    <citation type="submission" date="2018-10" db="EMBL/GenBank/DDBJ databases">
        <authorList>
            <consortium name="Pathogen Informatics"/>
        </authorList>
    </citation>
    <scope>NUCLEOTIDE SEQUENCE [LARGE SCALE GENOMIC DNA]</scope>
</reference>
<evidence type="ECO:0000256" key="3">
    <source>
        <dbReference type="ARBA" id="ARBA00009400"/>
    </source>
</evidence>
<dbReference type="AlphaFoldDB" id="A0A158QSG4"/>
<feature type="compositionally biased region" description="Low complexity" evidence="7">
    <location>
        <begin position="374"/>
        <end position="408"/>
    </location>
</feature>
<evidence type="ECO:0000313" key="11">
    <source>
        <dbReference type="Proteomes" id="UP000267029"/>
    </source>
</evidence>
<dbReference type="InterPro" id="IPR037128">
    <property type="entry name" value="Quinolinate_PRibosylTase_N_sf"/>
</dbReference>
<dbReference type="WBParaSite" id="MCU_004191-RA">
    <property type="protein sequence ID" value="MCU_004191-RA"/>
    <property type="gene ID" value="MCU_004191"/>
</dbReference>
<dbReference type="GO" id="GO:0004514">
    <property type="term" value="F:nicotinate-nucleotide diphosphorylase (carboxylating) activity"/>
    <property type="evidence" value="ECO:0007669"/>
    <property type="project" value="InterPro"/>
</dbReference>
<evidence type="ECO:0000259" key="9">
    <source>
        <dbReference type="Pfam" id="PF02749"/>
    </source>
</evidence>
<dbReference type="STRING" id="53468.A0A158QSG4"/>
<evidence type="ECO:0000259" key="8">
    <source>
        <dbReference type="Pfam" id="PF01729"/>
    </source>
</evidence>
<protein>
    <recommendedName>
        <fullName evidence="6">Quinolinate phosphoribosyltransferase [decarboxylating]</fullName>
    </recommendedName>
</protein>
<dbReference type="Gene3D" id="3.90.1170.20">
    <property type="entry name" value="Quinolinate phosphoribosyl transferase, N-terminal domain"/>
    <property type="match status" value="1"/>
</dbReference>
<accession>A0A158QSG4</accession>
<dbReference type="Pfam" id="PF01729">
    <property type="entry name" value="QRPTase_C"/>
    <property type="match status" value="1"/>
</dbReference>
<evidence type="ECO:0000256" key="1">
    <source>
        <dbReference type="ARBA" id="ARBA00003237"/>
    </source>
</evidence>
<dbReference type="EMBL" id="UXSR01000080">
    <property type="protein sequence ID" value="VDD74806.1"/>
    <property type="molecule type" value="Genomic_DNA"/>
</dbReference>
<dbReference type="Gene3D" id="3.20.20.70">
    <property type="entry name" value="Aldolase class I"/>
    <property type="match status" value="1"/>
</dbReference>
<dbReference type="PANTHER" id="PTHR32179:SF3">
    <property type="entry name" value="NICOTINATE-NUCLEOTIDE PYROPHOSPHORYLASE [CARBOXYLATING]"/>
    <property type="match status" value="1"/>
</dbReference>
<evidence type="ECO:0000256" key="4">
    <source>
        <dbReference type="ARBA" id="ARBA00022676"/>
    </source>
</evidence>
<proteinExistence type="inferred from homology"/>
<sequence>MHTVSRHSAKNLVCSWLSEESAYNLPAYDIESSVTALVVSMKTSGVLAGVPFVDALIEHLGCTVEWHVKEGDLLPQGPTKVASITGATADLIHGELLIKNILSRASSIATFASRLKKLLSDFSWKGELVSPFTHTPGFALVEEYAIFVAGLPSSRNLSSVLLPLSHIEAAGGVKEAIAAIKSKAGKNTQVTVECNNLQGAKSAAEAGATCLRFEGITAKDLGNFASQLKSSHPSVLIEASGNFDETTLRQFTLPNVDSLTSRKLYNGYPVLDFTVNYETANELTKPSLKRPVAPAESEQSPADNGIPNKGEESGEGDVEPAKRLKQEQKSPITPQPKVAEPAQPQEQEQQQQKPDAAERLKPSLPQKKNEKANGNRGAAVNNRRQQRSQQTRNQRYNTNRQQQNQGNRGNHHHRRSDNHMQPVNYHNNNSNTSNSGPVSRGGPINPNVGGGTMALRNHQSPQQQAAAAFLQQARMMNVALNQRGPIGSNGGSGGFMSAAAVALLSSQQPPQPPGLRGPMMPQPPSQRGLIGSGAPNQWSIMGGPPPQRGGSGVCCRVCGAQNMPGLPFCRNCRAPIR</sequence>
<dbReference type="Proteomes" id="UP000267029">
    <property type="component" value="Unassembled WGS sequence"/>
</dbReference>
<feature type="compositionally biased region" description="Low complexity" evidence="7">
    <location>
        <begin position="335"/>
        <end position="354"/>
    </location>
</feature>
<feature type="domain" description="Quinolinate phosphoribosyl transferase N-terminal" evidence="9">
    <location>
        <begin position="33"/>
        <end position="106"/>
    </location>
</feature>
<evidence type="ECO:0000313" key="10">
    <source>
        <dbReference type="EMBL" id="VDD74806.1"/>
    </source>
</evidence>
<dbReference type="InterPro" id="IPR027277">
    <property type="entry name" value="NadC/ModD"/>
</dbReference>
<organism evidence="12">
    <name type="scientific">Mesocestoides corti</name>
    <name type="common">Flatworm</name>
    <dbReference type="NCBI Taxonomy" id="53468"/>
    <lineage>
        <taxon>Eukaryota</taxon>
        <taxon>Metazoa</taxon>
        <taxon>Spiralia</taxon>
        <taxon>Lophotrochozoa</taxon>
        <taxon>Platyhelminthes</taxon>
        <taxon>Cestoda</taxon>
        <taxon>Eucestoda</taxon>
        <taxon>Cyclophyllidea</taxon>
        <taxon>Mesocestoididae</taxon>
        <taxon>Mesocestoides</taxon>
    </lineage>
</organism>
<keyword evidence="4" id="KW-0328">Glycosyltransferase</keyword>
<feature type="domain" description="Quinolinate phosphoribosyl transferase C-terminal" evidence="8">
    <location>
        <begin position="108"/>
        <end position="275"/>
    </location>
</feature>
<dbReference type="SUPFAM" id="SSF54675">
    <property type="entry name" value="Nicotinate/Quinolinate PRTase N-terminal domain-like"/>
    <property type="match status" value="1"/>
</dbReference>
<feature type="compositionally biased region" description="Basic and acidic residues" evidence="7">
    <location>
        <begin position="355"/>
        <end position="373"/>
    </location>
</feature>
<feature type="compositionally biased region" description="Basic and acidic residues" evidence="7">
    <location>
        <begin position="319"/>
        <end position="328"/>
    </location>
</feature>
<comment type="pathway">
    <text evidence="2">Cofactor biosynthesis; NAD(+) biosynthesis.</text>
</comment>
<dbReference type="UniPathway" id="UPA00253"/>
<dbReference type="PANTHER" id="PTHR32179">
    <property type="entry name" value="NICOTINATE-NUCLEOTIDE PYROPHOSPHORYLASE [CARBOXYLATING]"/>
    <property type="match status" value="1"/>
</dbReference>
<evidence type="ECO:0000256" key="2">
    <source>
        <dbReference type="ARBA" id="ARBA00004790"/>
    </source>
</evidence>
<gene>
    <name evidence="10" type="ORF">MCOS_LOCUS809</name>
</gene>
<dbReference type="SUPFAM" id="SSF51690">
    <property type="entry name" value="Nicotinate/Quinolinate PRTase C-terminal domain-like"/>
    <property type="match status" value="1"/>
</dbReference>
<comment type="function">
    <text evidence="1">Involved in the catabolism of quinolinic acid (QA).</text>
</comment>
<dbReference type="InterPro" id="IPR022412">
    <property type="entry name" value="Quinolinate_PRibosylTrfase_N"/>
</dbReference>
<evidence type="ECO:0000256" key="5">
    <source>
        <dbReference type="ARBA" id="ARBA00022679"/>
    </source>
</evidence>
<evidence type="ECO:0000256" key="6">
    <source>
        <dbReference type="ARBA" id="ARBA00033102"/>
    </source>
</evidence>
<dbReference type="Pfam" id="PF02749">
    <property type="entry name" value="QRPTase_N"/>
    <property type="match status" value="1"/>
</dbReference>
<comment type="similarity">
    <text evidence="3">Belongs to the NadC/ModD family.</text>
</comment>
<name>A0A158QSG4_MESCO</name>
<keyword evidence="5" id="KW-0808">Transferase</keyword>
<dbReference type="InterPro" id="IPR036068">
    <property type="entry name" value="Nicotinate_pribotase-like_C"/>
</dbReference>
<dbReference type="InterPro" id="IPR002638">
    <property type="entry name" value="Quinolinate_PRibosylTrfase_C"/>
</dbReference>
<feature type="region of interest" description="Disordered" evidence="7">
    <location>
        <begin position="508"/>
        <end position="527"/>
    </location>
</feature>
<dbReference type="GO" id="GO:0034213">
    <property type="term" value="P:quinolinate catabolic process"/>
    <property type="evidence" value="ECO:0007669"/>
    <property type="project" value="TreeGrafter"/>
</dbReference>
<dbReference type="GO" id="GO:0005737">
    <property type="term" value="C:cytoplasm"/>
    <property type="evidence" value="ECO:0007669"/>
    <property type="project" value="TreeGrafter"/>
</dbReference>
<dbReference type="GO" id="GO:0009435">
    <property type="term" value="P:NAD+ biosynthetic process"/>
    <property type="evidence" value="ECO:0007669"/>
    <property type="project" value="UniProtKB-UniPathway"/>
</dbReference>
<dbReference type="OrthoDB" id="10067394at2759"/>
<dbReference type="InterPro" id="IPR013785">
    <property type="entry name" value="Aldolase_TIM"/>
</dbReference>
<evidence type="ECO:0000256" key="7">
    <source>
        <dbReference type="SAM" id="MobiDB-lite"/>
    </source>
</evidence>
<feature type="region of interest" description="Disordered" evidence="7">
    <location>
        <begin position="284"/>
        <end position="462"/>
    </location>
</feature>
<reference evidence="12" key="2">
    <citation type="submission" date="2019-11" db="UniProtKB">
        <authorList>
            <consortium name="WormBaseParasite"/>
        </authorList>
    </citation>
    <scope>IDENTIFICATION</scope>
</reference>
<keyword evidence="11" id="KW-1185">Reference proteome</keyword>
<feature type="compositionally biased region" description="Pro residues" evidence="7">
    <location>
        <begin position="509"/>
        <end position="524"/>
    </location>
</feature>
<evidence type="ECO:0000313" key="12">
    <source>
        <dbReference type="WBParaSite" id="MCU_004191-RA"/>
    </source>
</evidence>